<evidence type="ECO:0000313" key="5">
    <source>
        <dbReference type="Proteomes" id="UP000275027"/>
    </source>
</evidence>
<proteinExistence type="predicted"/>
<evidence type="ECO:0000313" key="2">
    <source>
        <dbReference type="EMBL" id="PKW28987.1"/>
    </source>
</evidence>
<accession>A0A497UWX0</accession>
<dbReference type="EMBL" id="PJND01000007">
    <property type="protein sequence ID" value="PKW28987.1"/>
    <property type="molecule type" value="Genomic_DNA"/>
</dbReference>
<gene>
    <name evidence="2" type="ORF">B0G92_0616</name>
    <name evidence="3" type="ORF">CLV50_0890</name>
</gene>
<protein>
    <submittedName>
        <fullName evidence="3">SMI1/KNR4 family protein SUKH-1</fullName>
    </submittedName>
</protein>
<dbReference type="InterPro" id="IPR018958">
    <property type="entry name" value="Knr4/Smi1-like_dom"/>
</dbReference>
<organism evidence="3 5">
    <name type="scientific">Flavobacterium lindanitolerans</name>
    <dbReference type="NCBI Taxonomy" id="428988"/>
    <lineage>
        <taxon>Bacteria</taxon>
        <taxon>Pseudomonadati</taxon>
        <taxon>Bacteroidota</taxon>
        <taxon>Flavobacteriia</taxon>
        <taxon>Flavobacteriales</taxon>
        <taxon>Flavobacteriaceae</taxon>
        <taxon>Flavobacterium</taxon>
    </lineage>
</organism>
<evidence type="ECO:0000313" key="3">
    <source>
        <dbReference type="EMBL" id="RLJ35510.1"/>
    </source>
</evidence>
<dbReference type="EMBL" id="RCCB01000010">
    <property type="protein sequence ID" value="RLJ35510.1"/>
    <property type="molecule type" value="Genomic_DNA"/>
</dbReference>
<dbReference type="AlphaFoldDB" id="A0A497UWX0"/>
<dbReference type="Pfam" id="PF09346">
    <property type="entry name" value="SMI1_KNR4"/>
    <property type="match status" value="1"/>
</dbReference>
<keyword evidence="4" id="KW-1185">Reference proteome</keyword>
<dbReference type="Proteomes" id="UP000275027">
    <property type="component" value="Unassembled WGS sequence"/>
</dbReference>
<dbReference type="SUPFAM" id="SSF160631">
    <property type="entry name" value="SMI1/KNR4-like"/>
    <property type="match status" value="1"/>
</dbReference>
<name>A0A497UWX0_9FLAO</name>
<sequence length="152" mass="17774">MEILYLKKMEDFPKIGSYKNEGVSETEINNMEQSMNVKFPKAYREFLFLGGNYENLLSNWNRNFYDLDSAQEYAREAFQGVGLNMKPFWCFAEYNNANSSLFFFLDEGEDPPVYNFVADKVIVDDNGHEVFYKKTYQSFSAFIEKSITSALK</sequence>
<dbReference type="Gene3D" id="3.40.1580.10">
    <property type="entry name" value="SMI1/KNR4-like"/>
    <property type="match status" value="1"/>
</dbReference>
<reference evidence="2 4" key="1">
    <citation type="submission" date="2017-12" db="EMBL/GenBank/DDBJ databases">
        <title>Genomic Encyclopedia of Type Strains, Phase III (KMG-III): the genomes of soil and plant-associated and newly described type strains.</title>
        <authorList>
            <person name="Whitman W."/>
        </authorList>
    </citation>
    <scope>NUCLEOTIDE SEQUENCE [LARGE SCALE GENOMIC DNA]</scope>
    <source>
        <strain evidence="2 4">IP-10</strain>
    </source>
</reference>
<dbReference type="InterPro" id="IPR037883">
    <property type="entry name" value="Knr4/Smi1-like_sf"/>
</dbReference>
<evidence type="ECO:0000259" key="1">
    <source>
        <dbReference type="SMART" id="SM00860"/>
    </source>
</evidence>
<reference evidence="3 5" key="2">
    <citation type="submission" date="2018-10" db="EMBL/GenBank/DDBJ databases">
        <title>Genomic Encyclopedia of Archaeal and Bacterial Type Strains, Phase II (KMG-II): from individual species to whole genera.</title>
        <authorList>
            <person name="Goeker M."/>
        </authorList>
    </citation>
    <scope>NUCLEOTIDE SEQUENCE [LARGE SCALE GENOMIC DNA]</scope>
    <source>
        <strain evidence="3 5">DSM 21886</strain>
    </source>
</reference>
<dbReference type="Proteomes" id="UP000233767">
    <property type="component" value="Unassembled WGS sequence"/>
</dbReference>
<dbReference type="RefSeq" id="WP_101471053.1">
    <property type="nucleotide sequence ID" value="NZ_PJND01000007.1"/>
</dbReference>
<dbReference type="SMART" id="SM00860">
    <property type="entry name" value="SMI1_KNR4"/>
    <property type="match status" value="1"/>
</dbReference>
<evidence type="ECO:0000313" key="4">
    <source>
        <dbReference type="Proteomes" id="UP000233767"/>
    </source>
</evidence>
<comment type="caution">
    <text evidence="3">The sequence shown here is derived from an EMBL/GenBank/DDBJ whole genome shotgun (WGS) entry which is preliminary data.</text>
</comment>
<feature type="domain" description="Knr4/Smi1-like" evidence="1">
    <location>
        <begin position="22"/>
        <end position="145"/>
    </location>
</feature>